<keyword evidence="8" id="KW-1185">Reference proteome</keyword>
<gene>
    <name evidence="7" type="ORF">NQ317_003974</name>
</gene>
<dbReference type="SMART" id="SM00980">
    <property type="entry name" value="THAP"/>
    <property type="match status" value="1"/>
</dbReference>
<feature type="domain" description="THAP-type" evidence="6">
    <location>
        <begin position="1"/>
        <end position="84"/>
    </location>
</feature>
<evidence type="ECO:0000256" key="2">
    <source>
        <dbReference type="ARBA" id="ARBA00022771"/>
    </source>
</evidence>
<feature type="region of interest" description="Disordered" evidence="5">
    <location>
        <begin position="104"/>
        <end position="155"/>
    </location>
</feature>
<evidence type="ECO:0000256" key="3">
    <source>
        <dbReference type="ARBA" id="ARBA00022833"/>
    </source>
</evidence>
<evidence type="ECO:0000256" key="5">
    <source>
        <dbReference type="SAM" id="MobiDB-lite"/>
    </source>
</evidence>
<name>A0ABQ9JIM6_9CUCU</name>
<evidence type="ECO:0000256" key="1">
    <source>
        <dbReference type="ARBA" id="ARBA00022723"/>
    </source>
</evidence>
<reference evidence="7" key="1">
    <citation type="journal article" date="2023" name="Insect Mol. Biol.">
        <title>Genome sequencing provides insights into the evolution of gene families encoding plant cell wall-degrading enzymes in longhorned beetles.</title>
        <authorList>
            <person name="Shin N.R."/>
            <person name="Okamura Y."/>
            <person name="Kirsch R."/>
            <person name="Pauchet Y."/>
        </authorList>
    </citation>
    <scope>NUCLEOTIDE SEQUENCE</scope>
    <source>
        <strain evidence="7">MMC_N1</strain>
    </source>
</reference>
<feature type="compositionally biased region" description="Polar residues" evidence="5">
    <location>
        <begin position="113"/>
        <end position="122"/>
    </location>
</feature>
<dbReference type="Pfam" id="PF05485">
    <property type="entry name" value="THAP"/>
    <property type="match status" value="1"/>
</dbReference>
<accession>A0ABQ9JIM6</accession>
<keyword evidence="4" id="KW-0238">DNA-binding</keyword>
<evidence type="ECO:0000259" key="6">
    <source>
        <dbReference type="SMART" id="SM00980"/>
    </source>
</evidence>
<keyword evidence="1" id="KW-0479">Metal-binding</keyword>
<comment type="caution">
    <text evidence="7">The sequence shown here is derived from an EMBL/GenBank/DDBJ whole genome shotgun (WGS) entry which is preliminary data.</text>
</comment>
<dbReference type="InterPro" id="IPR006612">
    <property type="entry name" value="THAP_Znf"/>
</dbReference>
<evidence type="ECO:0000256" key="4">
    <source>
        <dbReference type="ARBA" id="ARBA00023125"/>
    </source>
</evidence>
<dbReference type="Proteomes" id="UP001162164">
    <property type="component" value="Unassembled WGS sequence"/>
</dbReference>
<dbReference type="EMBL" id="JAPWTJ010000567">
    <property type="protein sequence ID" value="KAJ8977272.1"/>
    <property type="molecule type" value="Genomic_DNA"/>
</dbReference>
<keyword evidence="3" id="KW-0862">Zinc</keyword>
<dbReference type="SUPFAM" id="SSF57716">
    <property type="entry name" value="Glucocorticoid receptor-like (DNA-binding domain)"/>
    <property type="match status" value="1"/>
</dbReference>
<evidence type="ECO:0000313" key="7">
    <source>
        <dbReference type="EMBL" id="KAJ8977272.1"/>
    </source>
</evidence>
<sequence>MYGVYNEFLFRIPSEYDNHKQFNKLASERRKAWINRLKRADLTESKIKNGRICSKHFISGKPSKLEDRTNPDWIPSLHMGYESSILNPTISKERCDRLNKRKKLREEREQANLELQSSSETSADNRDNDEMQTEDIIIQQQKRNRKIAKRDFGKR</sequence>
<organism evidence="7 8">
    <name type="scientific">Molorchus minor</name>
    <dbReference type="NCBI Taxonomy" id="1323400"/>
    <lineage>
        <taxon>Eukaryota</taxon>
        <taxon>Metazoa</taxon>
        <taxon>Ecdysozoa</taxon>
        <taxon>Arthropoda</taxon>
        <taxon>Hexapoda</taxon>
        <taxon>Insecta</taxon>
        <taxon>Pterygota</taxon>
        <taxon>Neoptera</taxon>
        <taxon>Endopterygota</taxon>
        <taxon>Coleoptera</taxon>
        <taxon>Polyphaga</taxon>
        <taxon>Cucujiformia</taxon>
        <taxon>Chrysomeloidea</taxon>
        <taxon>Cerambycidae</taxon>
        <taxon>Lamiinae</taxon>
        <taxon>Monochamini</taxon>
        <taxon>Molorchus</taxon>
    </lineage>
</organism>
<proteinExistence type="predicted"/>
<protein>
    <recommendedName>
        <fullName evidence="6">THAP-type domain-containing protein</fullName>
    </recommendedName>
</protein>
<keyword evidence="2" id="KW-0863">Zinc-finger</keyword>
<evidence type="ECO:0000313" key="8">
    <source>
        <dbReference type="Proteomes" id="UP001162164"/>
    </source>
</evidence>